<organism evidence="2 3">
    <name type="scientific">Devosia insulae DS-56</name>
    <dbReference type="NCBI Taxonomy" id="1116389"/>
    <lineage>
        <taxon>Bacteria</taxon>
        <taxon>Pseudomonadati</taxon>
        <taxon>Pseudomonadota</taxon>
        <taxon>Alphaproteobacteria</taxon>
        <taxon>Hyphomicrobiales</taxon>
        <taxon>Devosiaceae</taxon>
        <taxon>Devosia</taxon>
    </lineage>
</organism>
<evidence type="ECO:0008006" key="4">
    <source>
        <dbReference type="Google" id="ProtNLM"/>
    </source>
</evidence>
<dbReference type="EMBL" id="LAJE02000385">
    <property type="protein sequence ID" value="OEO28261.1"/>
    <property type="molecule type" value="Genomic_DNA"/>
</dbReference>
<sequence length="127" mass="13426">MDFKSELAGRYLRIIAIIALLLGLADASRLLGVSSGAVSPIAQLGPTGFAFLTVFCLARLFAAVGLWIRASWGAVLLVGATLIEFALYLGGVPGVEMGAFGFALRLLLVGGIAVLFFLSFRLRRAHD</sequence>
<dbReference type="InterPro" id="IPR046161">
    <property type="entry name" value="DUF6163"/>
</dbReference>
<keyword evidence="1" id="KW-0812">Transmembrane</keyword>
<keyword evidence="1" id="KW-1133">Transmembrane helix</keyword>
<dbReference type="AlphaFoldDB" id="A0A1E5XI38"/>
<comment type="caution">
    <text evidence="2">The sequence shown here is derived from an EMBL/GenBank/DDBJ whole genome shotgun (WGS) entry which is preliminary data.</text>
</comment>
<gene>
    <name evidence="2" type="ORF">VW23_005510</name>
</gene>
<feature type="transmembrane region" description="Helical" evidence="1">
    <location>
        <begin position="48"/>
        <end position="67"/>
    </location>
</feature>
<keyword evidence="3" id="KW-1185">Reference proteome</keyword>
<keyword evidence="1" id="KW-0472">Membrane</keyword>
<feature type="transmembrane region" description="Helical" evidence="1">
    <location>
        <begin position="74"/>
        <end position="91"/>
    </location>
</feature>
<reference evidence="2 3" key="1">
    <citation type="journal article" date="2015" name="Genome Announc.">
        <title>Genome Assemblies of Three Soil-Associated Devosia species: D. insulae, D. limi, and D. soli.</title>
        <authorList>
            <person name="Hassan Y.I."/>
            <person name="Lepp D."/>
            <person name="Zhou T."/>
        </authorList>
    </citation>
    <scope>NUCLEOTIDE SEQUENCE [LARGE SCALE GENOMIC DNA]</scope>
    <source>
        <strain evidence="2 3">DS-56</strain>
    </source>
</reference>
<evidence type="ECO:0000313" key="2">
    <source>
        <dbReference type="EMBL" id="OEO28261.1"/>
    </source>
</evidence>
<proteinExistence type="predicted"/>
<dbReference type="OrthoDB" id="7843623at2"/>
<dbReference type="Proteomes" id="UP000095463">
    <property type="component" value="Unassembled WGS sequence"/>
</dbReference>
<dbReference type="RefSeq" id="WP_069912407.1">
    <property type="nucleotide sequence ID" value="NZ_LAJE02000385.1"/>
</dbReference>
<accession>A0A1E5XI38</accession>
<evidence type="ECO:0000313" key="3">
    <source>
        <dbReference type="Proteomes" id="UP000095463"/>
    </source>
</evidence>
<protein>
    <recommendedName>
        <fullName evidence="4">F5/8 type C domain-containing protein</fullName>
    </recommendedName>
</protein>
<feature type="transmembrane region" description="Helical" evidence="1">
    <location>
        <begin position="97"/>
        <end position="118"/>
    </location>
</feature>
<name>A0A1E5XI38_9HYPH</name>
<dbReference type="Pfam" id="PF19660">
    <property type="entry name" value="DUF6163"/>
    <property type="match status" value="1"/>
</dbReference>
<evidence type="ECO:0000256" key="1">
    <source>
        <dbReference type="SAM" id="Phobius"/>
    </source>
</evidence>